<gene>
    <name evidence="10" type="ORF">QCD61_14505</name>
</gene>
<keyword evidence="6" id="KW-0249">Electron transport</keyword>
<dbReference type="Pfam" id="PF00034">
    <property type="entry name" value="Cytochrom_C"/>
    <property type="match status" value="1"/>
</dbReference>
<evidence type="ECO:0000256" key="2">
    <source>
        <dbReference type="ARBA" id="ARBA00022448"/>
    </source>
</evidence>
<sequence length="202" mass="21766">METYRSKRILALCLTALVGCTSTNEETAQETLPMSGIAMADQVCSLCHGLTGESVSPMFPKLAGQQKEYLQLQLKDFKNHVRSDKAGTQYMRGFTHLTEVQITELADYFASQRPMQAGTDVFDARGELIYGGGIPDSGVARCSSCHGTDGEGEGRVPRVAGQHAEYVIHQINVLQKTAQHALSDADAVAAARYLAGLGGQKQ</sequence>
<dbReference type="PROSITE" id="PS51257">
    <property type="entry name" value="PROKAR_LIPOPROTEIN"/>
    <property type="match status" value="1"/>
</dbReference>
<dbReference type="InterPro" id="IPR036909">
    <property type="entry name" value="Cyt_c-like_dom_sf"/>
</dbReference>
<dbReference type="Gene3D" id="1.10.760.10">
    <property type="entry name" value="Cytochrome c-like domain"/>
    <property type="match status" value="2"/>
</dbReference>
<evidence type="ECO:0000256" key="1">
    <source>
        <dbReference type="ARBA" id="ARBA00004418"/>
    </source>
</evidence>
<keyword evidence="4 8" id="KW-0479">Metal-binding</keyword>
<comment type="subcellular location">
    <subcellularLocation>
        <location evidence="1">Periplasm</location>
    </subcellularLocation>
</comment>
<feature type="domain" description="Cytochrome c" evidence="9">
    <location>
        <begin position="113"/>
        <end position="202"/>
    </location>
</feature>
<name>A0ABY8P670_9PSED</name>
<dbReference type="PANTHER" id="PTHR33751">
    <property type="entry name" value="CBB3-TYPE CYTOCHROME C OXIDASE SUBUNIT FIXP"/>
    <property type="match status" value="1"/>
</dbReference>
<keyword evidence="7 8" id="KW-0408">Iron</keyword>
<dbReference type="EMBL" id="CP123771">
    <property type="protein sequence ID" value="WGO90953.1"/>
    <property type="molecule type" value="Genomic_DNA"/>
</dbReference>
<dbReference type="RefSeq" id="WP_280943999.1">
    <property type="nucleotide sequence ID" value="NZ_CP123771.1"/>
</dbReference>
<protein>
    <submittedName>
        <fullName evidence="10">C-type cytochrome</fullName>
    </submittedName>
</protein>
<dbReference type="SUPFAM" id="SSF46626">
    <property type="entry name" value="Cytochrome c"/>
    <property type="match status" value="2"/>
</dbReference>
<keyword evidence="2" id="KW-0813">Transport</keyword>
<proteinExistence type="predicted"/>
<dbReference type="PANTHER" id="PTHR33751:SF9">
    <property type="entry name" value="CYTOCHROME C4"/>
    <property type="match status" value="1"/>
</dbReference>
<dbReference type="InterPro" id="IPR024167">
    <property type="entry name" value="Cytochrome_c4-like"/>
</dbReference>
<keyword evidence="11" id="KW-1185">Reference proteome</keyword>
<dbReference type="PROSITE" id="PS51007">
    <property type="entry name" value="CYTC"/>
    <property type="match status" value="2"/>
</dbReference>
<dbReference type="PIRSF" id="PIRSF000005">
    <property type="entry name" value="Cytochrome_c4"/>
    <property type="match status" value="1"/>
</dbReference>
<accession>A0ABY8P670</accession>
<dbReference type="Proteomes" id="UP001227386">
    <property type="component" value="Chromosome"/>
</dbReference>
<dbReference type="InterPro" id="IPR050597">
    <property type="entry name" value="Cytochrome_c_Oxidase_Subunit"/>
</dbReference>
<keyword evidence="3 8" id="KW-0349">Heme</keyword>
<reference evidence="10 11" key="1">
    <citation type="journal article" date="2012" name="Appl. Soil Ecol.">
        <title>Isolation and characterization of new plant growth-promoting bacterial endophytes.</title>
        <authorList>
            <person name="Rashid S."/>
            <person name="Charles T.C."/>
            <person name="Glick B.R."/>
        </authorList>
    </citation>
    <scope>NUCLEOTIDE SEQUENCE [LARGE SCALE GENOMIC DNA]</scope>
    <source>
        <strain evidence="10 11">YsS1</strain>
    </source>
</reference>
<feature type="domain" description="Cytochrome c" evidence="9">
    <location>
        <begin position="31"/>
        <end position="113"/>
    </location>
</feature>
<evidence type="ECO:0000256" key="3">
    <source>
        <dbReference type="ARBA" id="ARBA00022617"/>
    </source>
</evidence>
<dbReference type="InterPro" id="IPR009056">
    <property type="entry name" value="Cyt_c-like_dom"/>
</dbReference>
<evidence type="ECO:0000313" key="10">
    <source>
        <dbReference type="EMBL" id="WGO90953.1"/>
    </source>
</evidence>
<evidence type="ECO:0000256" key="6">
    <source>
        <dbReference type="ARBA" id="ARBA00022982"/>
    </source>
</evidence>
<evidence type="ECO:0000256" key="8">
    <source>
        <dbReference type="PROSITE-ProRule" id="PRU00433"/>
    </source>
</evidence>
<evidence type="ECO:0000256" key="5">
    <source>
        <dbReference type="ARBA" id="ARBA00022764"/>
    </source>
</evidence>
<evidence type="ECO:0000256" key="7">
    <source>
        <dbReference type="ARBA" id="ARBA00023004"/>
    </source>
</evidence>
<evidence type="ECO:0000256" key="4">
    <source>
        <dbReference type="ARBA" id="ARBA00022723"/>
    </source>
</evidence>
<organism evidence="10 11">
    <name type="scientific">Pseudomonas viciae</name>
    <dbReference type="NCBI Taxonomy" id="2505979"/>
    <lineage>
        <taxon>Bacteria</taxon>
        <taxon>Pseudomonadati</taxon>
        <taxon>Pseudomonadota</taxon>
        <taxon>Gammaproteobacteria</taxon>
        <taxon>Pseudomonadales</taxon>
        <taxon>Pseudomonadaceae</taxon>
        <taxon>Pseudomonas</taxon>
    </lineage>
</organism>
<evidence type="ECO:0000313" key="11">
    <source>
        <dbReference type="Proteomes" id="UP001227386"/>
    </source>
</evidence>
<evidence type="ECO:0000259" key="9">
    <source>
        <dbReference type="PROSITE" id="PS51007"/>
    </source>
</evidence>
<keyword evidence="5" id="KW-0574">Periplasm</keyword>